<evidence type="ECO:0000256" key="5">
    <source>
        <dbReference type="ARBA" id="ARBA00023235"/>
    </source>
</evidence>
<dbReference type="EMBL" id="BRXZ01001302">
    <property type="protein sequence ID" value="GMH67716.1"/>
    <property type="molecule type" value="Genomic_DNA"/>
</dbReference>
<dbReference type="Proteomes" id="UP001165082">
    <property type="component" value="Unassembled WGS sequence"/>
</dbReference>
<dbReference type="CDD" id="cd02885">
    <property type="entry name" value="NUDIX_IPP_Isomerase"/>
    <property type="match status" value="1"/>
</dbReference>
<dbReference type="PANTHER" id="PTHR10885:SF0">
    <property type="entry name" value="ISOPENTENYL-DIPHOSPHATE DELTA-ISOMERASE"/>
    <property type="match status" value="1"/>
</dbReference>
<dbReference type="AlphaFoldDB" id="A0A9W7A844"/>
<evidence type="ECO:0000256" key="3">
    <source>
        <dbReference type="ARBA" id="ARBA00012057"/>
    </source>
</evidence>
<evidence type="ECO:0000256" key="4">
    <source>
        <dbReference type="ARBA" id="ARBA00023229"/>
    </source>
</evidence>
<dbReference type="PROSITE" id="PS51462">
    <property type="entry name" value="NUDIX"/>
    <property type="match status" value="1"/>
</dbReference>
<evidence type="ECO:0000256" key="1">
    <source>
        <dbReference type="ARBA" id="ARBA00004826"/>
    </source>
</evidence>
<dbReference type="NCBIfam" id="TIGR02150">
    <property type="entry name" value="IPP_isom_1"/>
    <property type="match status" value="1"/>
</dbReference>
<evidence type="ECO:0000256" key="2">
    <source>
        <dbReference type="ARBA" id="ARBA00007579"/>
    </source>
</evidence>
<dbReference type="PIRSF" id="PIRSF018427">
    <property type="entry name" value="Isopntndiph_ism"/>
    <property type="match status" value="1"/>
</dbReference>
<dbReference type="EC" id="5.3.3.2" evidence="3"/>
<dbReference type="InterPro" id="IPR011876">
    <property type="entry name" value="IsopentenylPP_isomerase_typ1"/>
</dbReference>
<dbReference type="InterPro" id="IPR015797">
    <property type="entry name" value="NUDIX_hydrolase-like_dom_sf"/>
</dbReference>
<evidence type="ECO:0000313" key="8">
    <source>
        <dbReference type="Proteomes" id="UP001165082"/>
    </source>
</evidence>
<keyword evidence="8" id="KW-1185">Reference proteome</keyword>
<dbReference type="Pfam" id="PF00293">
    <property type="entry name" value="NUDIX"/>
    <property type="match status" value="1"/>
</dbReference>
<dbReference type="GO" id="GO:0005737">
    <property type="term" value="C:cytoplasm"/>
    <property type="evidence" value="ECO:0007669"/>
    <property type="project" value="TreeGrafter"/>
</dbReference>
<proteinExistence type="inferred from homology"/>
<dbReference type="PANTHER" id="PTHR10885">
    <property type="entry name" value="ISOPENTENYL-DIPHOSPHATE DELTA-ISOMERASE"/>
    <property type="match status" value="1"/>
</dbReference>
<protein>
    <recommendedName>
        <fullName evidence="3">isopentenyl-diphosphate Delta-isomerase</fullName>
        <ecNumber evidence="3">5.3.3.2</ecNumber>
    </recommendedName>
</protein>
<dbReference type="GO" id="GO:0004452">
    <property type="term" value="F:isopentenyl-diphosphate delta-isomerase activity"/>
    <property type="evidence" value="ECO:0007669"/>
    <property type="project" value="UniProtKB-EC"/>
</dbReference>
<evidence type="ECO:0000313" key="7">
    <source>
        <dbReference type="EMBL" id="GMH67716.1"/>
    </source>
</evidence>
<reference evidence="7" key="1">
    <citation type="submission" date="2022-07" db="EMBL/GenBank/DDBJ databases">
        <title>Genome analysis of Parmales, a sister group of diatoms, reveals the evolutionary specialization of diatoms from phago-mixotrophs to photoautotrophs.</title>
        <authorList>
            <person name="Ban H."/>
            <person name="Sato S."/>
            <person name="Yoshikawa S."/>
            <person name="Kazumasa Y."/>
            <person name="Nakamura Y."/>
            <person name="Ichinomiya M."/>
            <person name="Saitoh K."/>
            <person name="Sato N."/>
            <person name="Blanc-Mathieu R."/>
            <person name="Endo H."/>
            <person name="Kuwata A."/>
            <person name="Ogata H."/>
        </authorList>
    </citation>
    <scope>NUCLEOTIDE SEQUENCE</scope>
</reference>
<dbReference type="SUPFAM" id="SSF55811">
    <property type="entry name" value="Nudix"/>
    <property type="match status" value="1"/>
</dbReference>
<sequence length="249" mass="28479">MMMKDMLIRTADDDSILGPASKFEAHTFSDETPRGAVHRAFSVFLFNSNNEMLITKRASTKITFPNVWTNACCSHPLYSQTPEEVDQNSPADVASRSGKIEASGAKHAAIRKLDHELGVTPGSVPHSSFRFLTRFHYWASDTVTYGAEAPWGEHEIDYILFSRQQGDVPLTLNPEEVGEVMWVDQAKLKSMFEDEDLLWSPWFQGIMRLKGWEFWDKLDDIIEGKSEGCKDTEIHYFDPPKEFFARYNK</sequence>
<name>A0A9W7A844_9STRA</name>
<comment type="caution">
    <text evidence="7">The sequence shown here is derived from an EMBL/GenBank/DDBJ whole genome shotgun (WGS) entry which is preliminary data.</text>
</comment>
<organism evidence="7 8">
    <name type="scientific">Triparma retinervis</name>
    <dbReference type="NCBI Taxonomy" id="2557542"/>
    <lineage>
        <taxon>Eukaryota</taxon>
        <taxon>Sar</taxon>
        <taxon>Stramenopiles</taxon>
        <taxon>Ochrophyta</taxon>
        <taxon>Bolidophyceae</taxon>
        <taxon>Parmales</taxon>
        <taxon>Triparmaceae</taxon>
        <taxon>Triparma</taxon>
    </lineage>
</organism>
<evidence type="ECO:0000259" key="6">
    <source>
        <dbReference type="PROSITE" id="PS51462"/>
    </source>
</evidence>
<comment type="pathway">
    <text evidence="1">Isoprenoid biosynthesis; dimethylallyl diphosphate biosynthesis; dimethylallyl diphosphate from isopentenyl diphosphate: step 1/1.</text>
</comment>
<dbReference type="Gene3D" id="3.90.79.10">
    <property type="entry name" value="Nucleoside Triphosphate Pyrophosphohydrolase"/>
    <property type="match status" value="1"/>
</dbReference>
<comment type="similarity">
    <text evidence="2">Belongs to the IPP isomerase type 1 family.</text>
</comment>
<gene>
    <name evidence="7" type="ORF">TrRE_jg10539</name>
</gene>
<dbReference type="GO" id="GO:0009240">
    <property type="term" value="P:isopentenyl diphosphate biosynthetic process"/>
    <property type="evidence" value="ECO:0007669"/>
    <property type="project" value="TreeGrafter"/>
</dbReference>
<keyword evidence="5" id="KW-0413">Isomerase</keyword>
<dbReference type="OrthoDB" id="510307at2759"/>
<keyword evidence="4" id="KW-0414">Isoprene biosynthesis</keyword>
<feature type="domain" description="Nudix hydrolase" evidence="6">
    <location>
        <begin position="36"/>
        <end position="205"/>
    </location>
</feature>
<dbReference type="InterPro" id="IPR000086">
    <property type="entry name" value="NUDIX_hydrolase_dom"/>
</dbReference>
<accession>A0A9W7A844</accession>